<feature type="domain" description="Putative zinc-finger" evidence="9">
    <location>
        <begin position="8"/>
        <end position="37"/>
    </location>
</feature>
<feature type="region of interest" description="Disordered" evidence="7">
    <location>
        <begin position="113"/>
        <end position="136"/>
    </location>
</feature>
<feature type="transmembrane region" description="Helical" evidence="8">
    <location>
        <begin position="89"/>
        <end position="110"/>
    </location>
</feature>
<comment type="subcellular location">
    <subcellularLocation>
        <location evidence="1">Membrane</location>
        <topology evidence="1">Single-pass membrane protein</topology>
    </subcellularLocation>
</comment>
<dbReference type="GO" id="GO:0006417">
    <property type="term" value="P:regulation of translation"/>
    <property type="evidence" value="ECO:0007669"/>
    <property type="project" value="TreeGrafter"/>
</dbReference>
<keyword evidence="11" id="KW-1185">Reference proteome</keyword>
<evidence type="ECO:0000256" key="4">
    <source>
        <dbReference type="ARBA" id="ARBA00023015"/>
    </source>
</evidence>
<organism evidence="10 11">
    <name type="scientific">Saccharothrix violaceirubra</name>
    <dbReference type="NCBI Taxonomy" id="413306"/>
    <lineage>
        <taxon>Bacteria</taxon>
        <taxon>Bacillati</taxon>
        <taxon>Actinomycetota</taxon>
        <taxon>Actinomycetes</taxon>
        <taxon>Pseudonocardiales</taxon>
        <taxon>Pseudonocardiaceae</taxon>
        <taxon>Saccharothrix</taxon>
    </lineage>
</organism>
<dbReference type="Gene3D" id="1.10.10.1320">
    <property type="entry name" value="Anti-sigma factor, zinc-finger domain"/>
    <property type="match status" value="1"/>
</dbReference>
<dbReference type="Proteomes" id="UP000542674">
    <property type="component" value="Unassembled WGS sequence"/>
</dbReference>
<evidence type="ECO:0000313" key="11">
    <source>
        <dbReference type="Proteomes" id="UP000542674"/>
    </source>
</evidence>
<accession>A0A7W7T324</accession>
<sequence>MTTNHDPRLLGAYVLGVLDEREARAVEHHLSDCAHCRSELDDLRAAEAALGDLPPEALLDGPPEDGDLLLRRTLRQVRKERVGRVRARGLGAAAAAVVVAVVVLGGGFAVGRGTAPTPDASSSTTVAPPDNAERKLATGVDPATGARMTVEIRRAVGWVRVNASVSGVAQGRECRLVVVGKDGTTREAGSWLVSKLGEREGTNLDGSALVEFSDVTAVEVRDFTGERIVSVDL</sequence>
<evidence type="ECO:0000313" key="10">
    <source>
        <dbReference type="EMBL" id="MBB4964440.1"/>
    </source>
</evidence>
<reference evidence="10 11" key="1">
    <citation type="submission" date="2020-08" db="EMBL/GenBank/DDBJ databases">
        <title>Sequencing the genomes of 1000 actinobacteria strains.</title>
        <authorList>
            <person name="Klenk H.-P."/>
        </authorList>
    </citation>
    <scope>NUCLEOTIDE SEQUENCE [LARGE SCALE GENOMIC DNA]</scope>
    <source>
        <strain evidence="10 11">DSM 45084</strain>
    </source>
</reference>
<keyword evidence="6" id="KW-0804">Transcription</keyword>
<dbReference type="RefSeq" id="WP_184667454.1">
    <property type="nucleotide sequence ID" value="NZ_BAABAI010000012.1"/>
</dbReference>
<feature type="compositionally biased region" description="Low complexity" evidence="7">
    <location>
        <begin position="113"/>
        <end position="129"/>
    </location>
</feature>
<proteinExistence type="predicted"/>
<dbReference type="PANTHER" id="PTHR37461:SF1">
    <property type="entry name" value="ANTI-SIGMA-K FACTOR RSKA"/>
    <property type="match status" value="1"/>
</dbReference>
<evidence type="ECO:0000259" key="9">
    <source>
        <dbReference type="Pfam" id="PF13490"/>
    </source>
</evidence>
<evidence type="ECO:0000256" key="8">
    <source>
        <dbReference type="SAM" id="Phobius"/>
    </source>
</evidence>
<dbReference type="GO" id="GO:0016020">
    <property type="term" value="C:membrane"/>
    <property type="evidence" value="ECO:0007669"/>
    <property type="project" value="UniProtKB-SubCell"/>
</dbReference>
<gene>
    <name evidence="10" type="ORF">F4559_001799</name>
</gene>
<dbReference type="GO" id="GO:0016989">
    <property type="term" value="F:sigma factor antagonist activity"/>
    <property type="evidence" value="ECO:0007669"/>
    <property type="project" value="TreeGrafter"/>
</dbReference>
<dbReference type="Pfam" id="PF13490">
    <property type="entry name" value="zf-HC2"/>
    <property type="match status" value="1"/>
</dbReference>
<keyword evidence="3 8" id="KW-1133">Transmembrane helix</keyword>
<dbReference type="EMBL" id="JACHJS010000001">
    <property type="protein sequence ID" value="MBB4964440.1"/>
    <property type="molecule type" value="Genomic_DNA"/>
</dbReference>
<keyword evidence="5 8" id="KW-0472">Membrane</keyword>
<evidence type="ECO:0000256" key="3">
    <source>
        <dbReference type="ARBA" id="ARBA00022989"/>
    </source>
</evidence>
<dbReference type="InterPro" id="IPR041916">
    <property type="entry name" value="Anti_sigma_zinc_sf"/>
</dbReference>
<dbReference type="PANTHER" id="PTHR37461">
    <property type="entry name" value="ANTI-SIGMA-K FACTOR RSKA"/>
    <property type="match status" value="1"/>
</dbReference>
<comment type="caution">
    <text evidence="10">The sequence shown here is derived from an EMBL/GenBank/DDBJ whole genome shotgun (WGS) entry which is preliminary data.</text>
</comment>
<evidence type="ECO:0000256" key="1">
    <source>
        <dbReference type="ARBA" id="ARBA00004167"/>
    </source>
</evidence>
<dbReference type="AlphaFoldDB" id="A0A7W7T324"/>
<keyword evidence="4" id="KW-0805">Transcription regulation</keyword>
<evidence type="ECO:0000256" key="2">
    <source>
        <dbReference type="ARBA" id="ARBA00022692"/>
    </source>
</evidence>
<dbReference type="InterPro" id="IPR051474">
    <property type="entry name" value="Anti-sigma-K/W_factor"/>
</dbReference>
<evidence type="ECO:0000256" key="6">
    <source>
        <dbReference type="ARBA" id="ARBA00023163"/>
    </source>
</evidence>
<protein>
    <recommendedName>
        <fullName evidence="9">Putative zinc-finger domain-containing protein</fullName>
    </recommendedName>
</protein>
<evidence type="ECO:0000256" key="5">
    <source>
        <dbReference type="ARBA" id="ARBA00023136"/>
    </source>
</evidence>
<name>A0A7W7T324_9PSEU</name>
<evidence type="ECO:0000256" key="7">
    <source>
        <dbReference type="SAM" id="MobiDB-lite"/>
    </source>
</evidence>
<keyword evidence="2 8" id="KW-0812">Transmembrane</keyword>
<dbReference type="InterPro" id="IPR027383">
    <property type="entry name" value="Znf_put"/>
</dbReference>